<dbReference type="SMART" id="SM00065">
    <property type="entry name" value="GAF"/>
    <property type="match status" value="2"/>
</dbReference>
<dbReference type="Gene3D" id="1.10.287.950">
    <property type="entry name" value="Methyl-accepting chemotaxis protein"/>
    <property type="match status" value="1"/>
</dbReference>
<dbReference type="RefSeq" id="WP_198734553.1">
    <property type="nucleotide sequence ID" value="NZ_JAEINH010000013.1"/>
</dbReference>
<dbReference type="InterPro" id="IPR029016">
    <property type="entry name" value="GAF-like_dom_sf"/>
</dbReference>
<proteinExistence type="predicted"/>
<evidence type="ECO:0000256" key="1">
    <source>
        <dbReference type="ARBA" id="ARBA00023224"/>
    </source>
</evidence>
<dbReference type="SUPFAM" id="SSF58104">
    <property type="entry name" value="Methyl-accepting chemotaxis protein (MCP) signaling domain"/>
    <property type="match status" value="1"/>
</dbReference>
<dbReference type="EMBL" id="JAEINH010000013">
    <property type="protein sequence ID" value="MBI9115984.1"/>
    <property type="molecule type" value="Genomic_DNA"/>
</dbReference>
<organism evidence="4 5">
    <name type="scientific">Sanguibacter suaedae</name>
    <dbReference type="NCBI Taxonomy" id="2795737"/>
    <lineage>
        <taxon>Bacteria</taxon>
        <taxon>Bacillati</taxon>
        <taxon>Actinomycetota</taxon>
        <taxon>Actinomycetes</taxon>
        <taxon>Micrococcales</taxon>
        <taxon>Sanguibacteraceae</taxon>
        <taxon>Sanguibacter</taxon>
    </lineage>
</organism>
<dbReference type="GO" id="GO:0016020">
    <property type="term" value="C:membrane"/>
    <property type="evidence" value="ECO:0007669"/>
    <property type="project" value="InterPro"/>
</dbReference>
<dbReference type="PROSITE" id="PS50111">
    <property type="entry name" value="CHEMOTAXIS_TRANSDUC_2"/>
    <property type="match status" value="1"/>
</dbReference>
<dbReference type="Pfam" id="PF13185">
    <property type="entry name" value="GAF_2"/>
    <property type="match status" value="2"/>
</dbReference>
<dbReference type="InterPro" id="IPR004089">
    <property type="entry name" value="MCPsignal_dom"/>
</dbReference>
<comment type="caution">
    <text evidence="4">The sequence shown here is derived from an EMBL/GenBank/DDBJ whole genome shotgun (WGS) entry which is preliminary data.</text>
</comment>
<evidence type="ECO:0000259" key="3">
    <source>
        <dbReference type="PROSITE" id="PS50111"/>
    </source>
</evidence>
<evidence type="ECO:0000313" key="4">
    <source>
        <dbReference type="EMBL" id="MBI9115984.1"/>
    </source>
</evidence>
<dbReference type="PANTHER" id="PTHR32089:SF112">
    <property type="entry name" value="LYSOZYME-LIKE PROTEIN-RELATED"/>
    <property type="match status" value="1"/>
</dbReference>
<accession>A0A934I5I4</accession>
<dbReference type="SUPFAM" id="SSF55781">
    <property type="entry name" value="GAF domain-like"/>
    <property type="match status" value="2"/>
</dbReference>
<dbReference type="PANTHER" id="PTHR32089">
    <property type="entry name" value="METHYL-ACCEPTING CHEMOTAXIS PROTEIN MCPB"/>
    <property type="match status" value="1"/>
</dbReference>
<evidence type="ECO:0000313" key="5">
    <source>
        <dbReference type="Proteomes" id="UP000602087"/>
    </source>
</evidence>
<reference evidence="4" key="1">
    <citation type="submission" date="2020-12" db="EMBL/GenBank/DDBJ databases">
        <title>Sanguibacter suaedae sp. nov., isolated from Suaeda aralocaspica.</title>
        <authorList>
            <person name="Ma Q."/>
        </authorList>
    </citation>
    <scope>NUCLEOTIDE SEQUENCE</scope>
    <source>
        <strain evidence="4">YZGR15</strain>
    </source>
</reference>
<keyword evidence="1 2" id="KW-0807">Transducer</keyword>
<dbReference type="AlphaFoldDB" id="A0A934I5I4"/>
<protein>
    <submittedName>
        <fullName evidence="4">GAF domain-containing protein</fullName>
    </submittedName>
</protein>
<keyword evidence="5" id="KW-1185">Reference proteome</keyword>
<dbReference type="InterPro" id="IPR003018">
    <property type="entry name" value="GAF"/>
</dbReference>
<evidence type="ECO:0000256" key="2">
    <source>
        <dbReference type="PROSITE-ProRule" id="PRU00284"/>
    </source>
</evidence>
<name>A0A934I5I4_9MICO</name>
<dbReference type="Proteomes" id="UP000602087">
    <property type="component" value="Unassembled WGS sequence"/>
</dbReference>
<dbReference type="GO" id="GO:0007165">
    <property type="term" value="P:signal transduction"/>
    <property type="evidence" value="ECO:0007669"/>
    <property type="project" value="UniProtKB-KW"/>
</dbReference>
<dbReference type="Gene3D" id="3.30.450.40">
    <property type="match status" value="2"/>
</dbReference>
<sequence length="515" mass="54924">MRRSTTRARADQVQVDEARADVEAVTAVVAEIAAAKTGQDALRRTLEVIRESFGWAYGSYWRIPDGDSVLRFVQDSGTVNDEFQKVTLSASFAEGVGLSGRAWRARDLVFVPDLGEVRDCVRAPAARRAGVRSGVCFPVIESGRVTGTMDFFALETIDPSPQRLDALRCIGTLVSQAMERLTVAERQAEAAEDMAAVNSVLRGVVTAHSREEALAEALVTIRTGFGWAYGSYWAVDPSDNALHFRQESGSAGEEFREVTRAATFVEGVGLSGRAWSTRDLVFAPDLAEVTDCVRAPAAGRAGVRSGVCLPIVVGGRVVGTMDFFATTRLTLTEGRRDALRNTAVLLGQAMERFESADRLRTAGDELVASIGEVERNVLAATGVATDGQRLADEAQVAVTGLGESSAEIGEVVKVIQRIAGQTNLLALNATIEAARAGESGRGFAVVAKEVKDLASETARATTEVDQKVRGIQDQVERVVGALAEIRGVVEQINETQGVIGGVLTEQAAVTRAILQ</sequence>
<dbReference type="Pfam" id="PF00015">
    <property type="entry name" value="MCPsignal"/>
    <property type="match status" value="1"/>
</dbReference>
<dbReference type="SMART" id="SM00283">
    <property type="entry name" value="MA"/>
    <property type="match status" value="1"/>
</dbReference>
<gene>
    <name evidence="4" type="ORF">JAV76_13270</name>
</gene>
<feature type="domain" description="Methyl-accepting transducer" evidence="3">
    <location>
        <begin position="355"/>
        <end position="515"/>
    </location>
</feature>